<evidence type="ECO:0000256" key="1">
    <source>
        <dbReference type="SAM" id="MobiDB-lite"/>
    </source>
</evidence>
<feature type="signal peptide" evidence="2">
    <location>
        <begin position="1"/>
        <end position="36"/>
    </location>
</feature>
<proteinExistence type="predicted"/>
<protein>
    <recommendedName>
        <fullName evidence="5">Lipoprotein</fullName>
    </recommendedName>
</protein>
<feature type="region of interest" description="Disordered" evidence="1">
    <location>
        <begin position="128"/>
        <end position="150"/>
    </location>
</feature>
<dbReference type="EMBL" id="JADBDZ010000001">
    <property type="protein sequence ID" value="MBE1530484.1"/>
    <property type="molecule type" value="Genomic_DNA"/>
</dbReference>
<keyword evidence="4" id="KW-1185">Reference proteome</keyword>
<sequence>MQTDSGRAVVRRRARRRRPVVTMAAAVAAAGLLAGACGGDGGGGAAGRPATGGNDPLAYATCMRENGVPNFPDPDSDGRLAIDGSKVDMDSPVFRSAQEKCKKFDPPPPPEPAADREAALEYAKCMRENGIPNFPDPDAEGKTDIDAGSGIDLDGAVYKKADETCKEVLVHGGEQAGSGG</sequence>
<feature type="region of interest" description="Disordered" evidence="1">
    <location>
        <begin position="65"/>
        <end position="85"/>
    </location>
</feature>
<accession>A0ABR9JIU7</accession>
<feature type="chain" id="PRO_5046697913" description="Lipoprotein" evidence="2">
    <location>
        <begin position="37"/>
        <end position="180"/>
    </location>
</feature>
<keyword evidence="2" id="KW-0732">Signal</keyword>
<dbReference type="Proteomes" id="UP000627838">
    <property type="component" value="Unassembled WGS sequence"/>
</dbReference>
<evidence type="ECO:0000313" key="4">
    <source>
        <dbReference type="Proteomes" id="UP000627838"/>
    </source>
</evidence>
<evidence type="ECO:0008006" key="5">
    <source>
        <dbReference type="Google" id="ProtNLM"/>
    </source>
</evidence>
<dbReference type="RefSeq" id="WP_192757485.1">
    <property type="nucleotide sequence ID" value="NZ_JADBDZ010000001.1"/>
</dbReference>
<comment type="caution">
    <text evidence="3">The sequence shown here is derived from an EMBL/GenBank/DDBJ whole genome shotgun (WGS) entry which is preliminary data.</text>
</comment>
<reference evidence="3 4" key="1">
    <citation type="submission" date="2020-10" db="EMBL/GenBank/DDBJ databases">
        <title>Sequencing the genomes of 1000 actinobacteria strains.</title>
        <authorList>
            <person name="Klenk H.-P."/>
        </authorList>
    </citation>
    <scope>NUCLEOTIDE SEQUENCE [LARGE SCALE GENOMIC DNA]</scope>
    <source>
        <strain evidence="3 4">DSM 46744</strain>
    </source>
</reference>
<feature type="region of interest" description="Disordered" evidence="1">
    <location>
        <begin position="38"/>
        <end position="57"/>
    </location>
</feature>
<evidence type="ECO:0000313" key="3">
    <source>
        <dbReference type="EMBL" id="MBE1530484.1"/>
    </source>
</evidence>
<gene>
    <name evidence="3" type="ORF">H4W34_000317</name>
</gene>
<name>A0ABR9JIU7_9ACTN</name>
<organism evidence="3 4">
    <name type="scientific">Actinomadura algeriensis</name>
    <dbReference type="NCBI Taxonomy" id="1679523"/>
    <lineage>
        <taxon>Bacteria</taxon>
        <taxon>Bacillati</taxon>
        <taxon>Actinomycetota</taxon>
        <taxon>Actinomycetes</taxon>
        <taxon>Streptosporangiales</taxon>
        <taxon>Thermomonosporaceae</taxon>
        <taxon>Actinomadura</taxon>
    </lineage>
</organism>
<evidence type="ECO:0000256" key="2">
    <source>
        <dbReference type="SAM" id="SignalP"/>
    </source>
</evidence>
<feature type="compositionally biased region" description="Basic and acidic residues" evidence="1">
    <location>
        <begin position="76"/>
        <end position="85"/>
    </location>
</feature>